<dbReference type="EMBL" id="JASBNA010000032">
    <property type="protein sequence ID" value="KAK7683054.1"/>
    <property type="molecule type" value="Genomic_DNA"/>
</dbReference>
<protein>
    <submittedName>
        <fullName evidence="3">Uncharacterized protein</fullName>
    </submittedName>
</protein>
<reference evidence="3 4" key="1">
    <citation type="submission" date="2022-09" db="EMBL/GenBank/DDBJ databases">
        <authorList>
            <person name="Palmer J.M."/>
        </authorList>
    </citation>
    <scope>NUCLEOTIDE SEQUENCE [LARGE SCALE GENOMIC DNA]</scope>
    <source>
        <strain evidence="3 4">DSM 7382</strain>
    </source>
</reference>
<dbReference type="Proteomes" id="UP001385951">
    <property type="component" value="Unassembled WGS sequence"/>
</dbReference>
<comment type="caution">
    <text evidence="3">The sequence shown here is derived from an EMBL/GenBank/DDBJ whole genome shotgun (WGS) entry which is preliminary data.</text>
</comment>
<feature type="compositionally biased region" description="Polar residues" evidence="1">
    <location>
        <begin position="9"/>
        <end position="28"/>
    </location>
</feature>
<evidence type="ECO:0000256" key="2">
    <source>
        <dbReference type="SAM" id="Phobius"/>
    </source>
</evidence>
<keyword evidence="4" id="KW-1185">Reference proteome</keyword>
<proteinExistence type="predicted"/>
<name>A0AAW0FU10_9APHY</name>
<gene>
    <name evidence="3" type="ORF">QCA50_013726</name>
</gene>
<keyword evidence="2" id="KW-0812">Transmembrane</keyword>
<organism evidence="3 4">
    <name type="scientific">Cerrena zonata</name>
    <dbReference type="NCBI Taxonomy" id="2478898"/>
    <lineage>
        <taxon>Eukaryota</taxon>
        <taxon>Fungi</taxon>
        <taxon>Dikarya</taxon>
        <taxon>Basidiomycota</taxon>
        <taxon>Agaricomycotina</taxon>
        <taxon>Agaricomycetes</taxon>
        <taxon>Polyporales</taxon>
        <taxon>Cerrenaceae</taxon>
        <taxon>Cerrena</taxon>
    </lineage>
</organism>
<feature type="region of interest" description="Disordered" evidence="1">
    <location>
        <begin position="9"/>
        <end position="36"/>
    </location>
</feature>
<evidence type="ECO:0000313" key="3">
    <source>
        <dbReference type="EMBL" id="KAK7683054.1"/>
    </source>
</evidence>
<keyword evidence="2" id="KW-1133">Transmembrane helix</keyword>
<feature type="transmembrane region" description="Helical" evidence="2">
    <location>
        <begin position="43"/>
        <end position="68"/>
    </location>
</feature>
<evidence type="ECO:0000256" key="1">
    <source>
        <dbReference type="SAM" id="MobiDB-lite"/>
    </source>
</evidence>
<dbReference type="AlphaFoldDB" id="A0AAW0FU10"/>
<keyword evidence="2" id="KW-0472">Membrane</keyword>
<sequence>MGHLYAIQHNSIPPNPIQETPSRANTQRRPTHPDDTRRHDLFWAFRGVVGMATVANVMSTILMSRLMLNIREPRCRHDSVDTSIVWASDAETILLTSEGTVESYRLNVL</sequence>
<evidence type="ECO:0000313" key="4">
    <source>
        <dbReference type="Proteomes" id="UP001385951"/>
    </source>
</evidence>
<accession>A0AAW0FU10</accession>